<proteinExistence type="predicted"/>
<dbReference type="Proteomes" id="UP000527355">
    <property type="component" value="Unassembled WGS sequence"/>
</dbReference>
<reference evidence="2 3" key="1">
    <citation type="journal article" date="2020" name="Nature">
        <title>Six reference-quality genomes reveal evolution of bat adaptations.</title>
        <authorList>
            <person name="Jebb D."/>
            <person name="Huang Z."/>
            <person name="Pippel M."/>
            <person name="Hughes G.M."/>
            <person name="Lavrichenko K."/>
            <person name="Devanna P."/>
            <person name="Winkler S."/>
            <person name="Jermiin L.S."/>
            <person name="Skirmuntt E.C."/>
            <person name="Katzourakis A."/>
            <person name="Burkitt-Gray L."/>
            <person name="Ray D.A."/>
            <person name="Sullivan K.A.M."/>
            <person name="Roscito J.G."/>
            <person name="Kirilenko B.M."/>
            <person name="Davalos L.M."/>
            <person name="Corthals A.P."/>
            <person name="Power M.L."/>
            <person name="Jones G."/>
            <person name="Ransome R.D."/>
            <person name="Dechmann D.K.N."/>
            <person name="Locatelli A.G."/>
            <person name="Puechmaille S.J."/>
            <person name="Fedrigo O."/>
            <person name="Jarvis E.D."/>
            <person name="Hiller M."/>
            <person name="Vernes S.C."/>
            <person name="Myers E.W."/>
            <person name="Teeling E.C."/>
        </authorList>
    </citation>
    <scope>NUCLEOTIDE SEQUENCE [LARGE SCALE GENOMIC DNA]</scope>
    <source>
        <strain evidence="2">MMyoMyo1</strain>
        <tissue evidence="2">Flight muscle</tissue>
    </source>
</reference>
<gene>
    <name evidence="2" type="ORF">mMyoMyo1_007852</name>
</gene>
<evidence type="ECO:0000313" key="2">
    <source>
        <dbReference type="EMBL" id="KAF6387343.1"/>
    </source>
</evidence>
<protein>
    <submittedName>
        <fullName evidence="2">Uncharacterized protein</fullName>
    </submittedName>
</protein>
<feature type="region of interest" description="Disordered" evidence="1">
    <location>
        <begin position="1"/>
        <end position="53"/>
    </location>
</feature>
<organism evidence="2 3">
    <name type="scientific">Myotis myotis</name>
    <name type="common">Greater mouse-eared bat</name>
    <name type="synonym">Vespertilio myotis</name>
    <dbReference type="NCBI Taxonomy" id="51298"/>
    <lineage>
        <taxon>Eukaryota</taxon>
        <taxon>Metazoa</taxon>
        <taxon>Chordata</taxon>
        <taxon>Craniata</taxon>
        <taxon>Vertebrata</taxon>
        <taxon>Euteleostomi</taxon>
        <taxon>Mammalia</taxon>
        <taxon>Eutheria</taxon>
        <taxon>Laurasiatheria</taxon>
        <taxon>Chiroptera</taxon>
        <taxon>Yangochiroptera</taxon>
        <taxon>Vespertilionidae</taxon>
        <taxon>Myotis</taxon>
    </lineage>
</organism>
<evidence type="ECO:0000313" key="3">
    <source>
        <dbReference type="Proteomes" id="UP000527355"/>
    </source>
</evidence>
<evidence type="ECO:0000256" key="1">
    <source>
        <dbReference type="SAM" id="MobiDB-lite"/>
    </source>
</evidence>
<comment type="caution">
    <text evidence="2">The sequence shown here is derived from an EMBL/GenBank/DDBJ whole genome shotgun (WGS) entry which is preliminary data.</text>
</comment>
<name>A0A7J8ALC8_MYOMY</name>
<dbReference type="EMBL" id="JABWUV010000001">
    <property type="protein sequence ID" value="KAF6387343.1"/>
    <property type="molecule type" value="Genomic_DNA"/>
</dbReference>
<accession>A0A7J8ALC8</accession>
<dbReference type="AlphaFoldDB" id="A0A7J8ALC8"/>
<sequence>MWPPARQGNCRKTKGNPPAPLQVENEPLCSPLQPKNTSGGRIINLPPSPSRQYESATARSDCLHFPPDFQKNPLCRASFFRLFFLRGIIRRLRNTKEGSVLGTLFIPRYHEALHSNPRCNGVPQ</sequence>
<keyword evidence="3" id="KW-1185">Reference proteome</keyword>